<dbReference type="Proteomes" id="UP001605036">
    <property type="component" value="Unassembled WGS sequence"/>
</dbReference>
<dbReference type="AlphaFoldDB" id="A0ABD1XLW3"/>
<proteinExistence type="predicted"/>
<keyword evidence="3" id="KW-1185">Reference proteome</keyword>
<evidence type="ECO:0000256" key="1">
    <source>
        <dbReference type="SAM" id="MobiDB-lite"/>
    </source>
</evidence>
<protein>
    <submittedName>
        <fullName evidence="2">Uncharacterized protein</fullName>
    </submittedName>
</protein>
<feature type="region of interest" description="Disordered" evidence="1">
    <location>
        <begin position="46"/>
        <end position="91"/>
    </location>
</feature>
<reference evidence="2 3" key="1">
    <citation type="submission" date="2024-09" db="EMBL/GenBank/DDBJ databases">
        <title>Chromosome-scale assembly of Riccia fluitans.</title>
        <authorList>
            <person name="Paukszto L."/>
            <person name="Sawicki J."/>
            <person name="Karawczyk K."/>
            <person name="Piernik-Szablinska J."/>
            <person name="Szczecinska M."/>
            <person name="Mazdziarz M."/>
        </authorList>
    </citation>
    <scope>NUCLEOTIDE SEQUENCE [LARGE SCALE GENOMIC DNA]</scope>
    <source>
        <strain evidence="2">Rf_01</strain>
        <tissue evidence="2">Aerial parts of the thallus</tissue>
    </source>
</reference>
<feature type="compositionally biased region" description="Basic and acidic residues" evidence="1">
    <location>
        <begin position="82"/>
        <end position="91"/>
    </location>
</feature>
<organism evidence="2 3">
    <name type="scientific">Riccia fluitans</name>
    <dbReference type="NCBI Taxonomy" id="41844"/>
    <lineage>
        <taxon>Eukaryota</taxon>
        <taxon>Viridiplantae</taxon>
        <taxon>Streptophyta</taxon>
        <taxon>Embryophyta</taxon>
        <taxon>Marchantiophyta</taxon>
        <taxon>Marchantiopsida</taxon>
        <taxon>Marchantiidae</taxon>
        <taxon>Marchantiales</taxon>
        <taxon>Ricciaceae</taxon>
        <taxon>Riccia</taxon>
    </lineage>
</organism>
<accession>A0ABD1XLW3</accession>
<dbReference type="EMBL" id="JBHFFA010000008">
    <property type="protein sequence ID" value="KAL2608926.1"/>
    <property type="molecule type" value="Genomic_DNA"/>
</dbReference>
<name>A0ABD1XLW3_9MARC</name>
<sequence length="91" mass="9968">MLRERAIRFQNRLKKTDANDTSMEETDAETWSGTGQAAANDVSLAITPDQGNKGGPTSRAKLQVKKQMADTGDVNDKMPISSKEKKICPLM</sequence>
<evidence type="ECO:0000313" key="2">
    <source>
        <dbReference type="EMBL" id="KAL2608926.1"/>
    </source>
</evidence>
<evidence type="ECO:0000313" key="3">
    <source>
        <dbReference type="Proteomes" id="UP001605036"/>
    </source>
</evidence>
<gene>
    <name evidence="2" type="ORF">R1flu_027499</name>
</gene>
<comment type="caution">
    <text evidence="2">The sequence shown here is derived from an EMBL/GenBank/DDBJ whole genome shotgun (WGS) entry which is preliminary data.</text>
</comment>